<dbReference type="InterPro" id="IPR002034">
    <property type="entry name" value="AIPM/Hcit_synth_CS"/>
</dbReference>
<dbReference type="Pfam" id="PF22617">
    <property type="entry name" value="HCS_D2"/>
    <property type="match status" value="1"/>
</dbReference>
<protein>
    <submittedName>
        <fullName evidence="7">(R)-citramalate synthase</fullName>
    </submittedName>
</protein>
<dbReference type="GO" id="GO:0003852">
    <property type="term" value="F:2-isopropylmalate synthase activity"/>
    <property type="evidence" value="ECO:0007669"/>
    <property type="project" value="InterPro"/>
</dbReference>
<comment type="similarity">
    <text evidence="5">Belongs to the alpha-IPM synthase/homocitrate synthase family.</text>
</comment>
<dbReference type="InterPro" id="IPR013709">
    <property type="entry name" value="2-isopropylmalate_synth_dimer"/>
</dbReference>
<name>A0A1R3SVV5_9BACT</name>
<evidence type="ECO:0000313" key="8">
    <source>
        <dbReference type="Proteomes" id="UP000187464"/>
    </source>
</evidence>
<keyword evidence="4" id="KW-0100">Branched-chain amino acid biosynthesis</keyword>
<dbReference type="InterPro" id="IPR000891">
    <property type="entry name" value="PYR_CT"/>
</dbReference>
<dbReference type="Gene3D" id="3.30.160.740">
    <property type="match status" value="1"/>
</dbReference>
<dbReference type="Gene3D" id="3.30.160.340">
    <property type="match status" value="1"/>
</dbReference>
<dbReference type="InterPro" id="IPR050073">
    <property type="entry name" value="2-IPM_HCS-like"/>
</dbReference>
<evidence type="ECO:0000256" key="1">
    <source>
        <dbReference type="ARBA" id="ARBA00022605"/>
    </source>
</evidence>
<reference evidence="7 8" key="1">
    <citation type="submission" date="2016-08" db="EMBL/GenBank/DDBJ databases">
        <authorList>
            <person name="Seilhamer J.J."/>
        </authorList>
    </citation>
    <scope>NUCLEOTIDE SEQUENCE [LARGE SCALE GENOMIC DNA]</scope>
    <source>
        <strain evidence="7">M3/6</strain>
    </source>
</reference>
<dbReference type="KEGG" id="psac:PSM36_0865"/>
<dbReference type="PROSITE" id="PS00815">
    <property type="entry name" value="AIPM_HOMOCIT_SYNTH_1"/>
    <property type="match status" value="1"/>
</dbReference>
<sequence>MGEARKIEIMDTTLRDGEQTSGVSFAAQEKVSVVRLLLEELKVDRVEIASARVSEGEFQSVKKMAQWAHTHGYIDRLEVLGFVDGTTSLEWIVNAGCKVVNLLCKGSLKHCTYQLCKSQQEHLADVKNTIVHAQRMGLTVNLYLEDWSNGMRDSKEYVFRMMDGLKDEAVTRFMLPDTLGVLNPDETHLFCSEMIARYPKLHFDFHAHNDYDLAVANVYEAIKAGVKGVHVTVNGLGERAGNAPITSVVALIHDHMGLSTNVDESKLYSVSKVVESYSGVRIPNNKPVIGDNVFTQVAGVHADGDKKKNLYFNDLMPERFGRFREYALGKNAGRSNIIKNLEALGIELDDEATRKVTARIIELGDRKEIVNLDELPYIVSDVLKNGVENQDIKMLNYSLTLTDGLRPTATVKISIKGEIYQETAAGDGQYHAFSKAMYKIYKKLDKPAPELIDYVVVIPPGGKTNAYVQTVITWKFQDKVFKTRALDIDQTVAAIKATMKMLNMIESGNIPNMNYMRLP</sequence>
<dbReference type="SUPFAM" id="SSF51569">
    <property type="entry name" value="Aldolase"/>
    <property type="match status" value="1"/>
</dbReference>
<dbReference type="RefSeq" id="WP_076929153.1">
    <property type="nucleotide sequence ID" value="NZ_LT605205.1"/>
</dbReference>
<keyword evidence="8" id="KW-1185">Reference proteome</keyword>
<dbReference type="Gene3D" id="3.20.20.70">
    <property type="entry name" value="Aldolase class I"/>
    <property type="match status" value="1"/>
</dbReference>
<dbReference type="SUPFAM" id="SSF110921">
    <property type="entry name" value="2-isopropylmalate synthase LeuA, allosteric (dimerisation) domain"/>
    <property type="match status" value="1"/>
</dbReference>
<organism evidence="7 8">
    <name type="scientific">Proteiniphilum saccharofermentans</name>
    <dbReference type="NCBI Taxonomy" id="1642647"/>
    <lineage>
        <taxon>Bacteria</taxon>
        <taxon>Pseudomonadati</taxon>
        <taxon>Bacteroidota</taxon>
        <taxon>Bacteroidia</taxon>
        <taxon>Bacteroidales</taxon>
        <taxon>Dysgonomonadaceae</taxon>
        <taxon>Proteiniphilum</taxon>
    </lineage>
</organism>
<dbReference type="PANTHER" id="PTHR10277:SF57">
    <property type="entry name" value="(R)-CITRAMALATE SYNTHASE CIMA"/>
    <property type="match status" value="1"/>
</dbReference>
<dbReference type="GO" id="GO:0009098">
    <property type="term" value="P:L-leucine biosynthetic process"/>
    <property type="evidence" value="ECO:0007669"/>
    <property type="project" value="InterPro"/>
</dbReference>
<accession>A0A1R3SVV5</accession>
<dbReference type="InterPro" id="IPR013785">
    <property type="entry name" value="Aldolase_TIM"/>
</dbReference>
<dbReference type="PANTHER" id="PTHR10277">
    <property type="entry name" value="HOMOCITRATE SYNTHASE-RELATED"/>
    <property type="match status" value="1"/>
</dbReference>
<dbReference type="InterPro" id="IPR036230">
    <property type="entry name" value="LeuA_allosteric_dom_sf"/>
</dbReference>
<dbReference type="InterPro" id="IPR054691">
    <property type="entry name" value="LeuA/HCS_post-cat"/>
</dbReference>
<proteinExistence type="inferred from homology"/>
<evidence type="ECO:0000256" key="3">
    <source>
        <dbReference type="ARBA" id="ARBA00023211"/>
    </source>
</evidence>
<feature type="domain" description="Pyruvate carboxyltransferase" evidence="6">
    <location>
        <begin position="7"/>
        <end position="268"/>
    </location>
</feature>
<dbReference type="STRING" id="1642647.PSM36_0865"/>
<evidence type="ECO:0000259" key="6">
    <source>
        <dbReference type="PROSITE" id="PS50991"/>
    </source>
</evidence>
<evidence type="ECO:0000256" key="5">
    <source>
        <dbReference type="RuleBase" id="RU003523"/>
    </source>
</evidence>
<keyword evidence="3" id="KW-0464">Manganese</keyword>
<dbReference type="PROSITE" id="PS50991">
    <property type="entry name" value="PYR_CT"/>
    <property type="match status" value="1"/>
</dbReference>
<evidence type="ECO:0000313" key="7">
    <source>
        <dbReference type="EMBL" id="SCD19691.1"/>
    </source>
</evidence>
<evidence type="ECO:0000256" key="2">
    <source>
        <dbReference type="ARBA" id="ARBA00022679"/>
    </source>
</evidence>
<dbReference type="EMBL" id="LT605205">
    <property type="protein sequence ID" value="SCD19691.1"/>
    <property type="molecule type" value="Genomic_DNA"/>
</dbReference>
<evidence type="ECO:0000256" key="4">
    <source>
        <dbReference type="ARBA" id="ARBA00023304"/>
    </source>
</evidence>
<dbReference type="Proteomes" id="UP000187464">
    <property type="component" value="Chromosome I"/>
</dbReference>
<keyword evidence="1" id="KW-0028">Amino-acid biosynthesis</keyword>
<keyword evidence="2 5" id="KW-0808">Transferase</keyword>
<dbReference type="AlphaFoldDB" id="A0A1R3SVV5"/>
<dbReference type="Pfam" id="PF00682">
    <property type="entry name" value="HMGL-like"/>
    <property type="match status" value="1"/>
</dbReference>
<dbReference type="Pfam" id="PF08502">
    <property type="entry name" value="LeuA_dimer"/>
    <property type="match status" value="1"/>
</dbReference>
<gene>
    <name evidence="7" type="ORF">PSM36_0865</name>
</gene>
<dbReference type="SMART" id="SM00917">
    <property type="entry name" value="LeuA_dimer"/>
    <property type="match status" value="1"/>
</dbReference>